<gene>
    <name evidence="1" type="ORF">A0J61_11891</name>
</gene>
<dbReference type="Proteomes" id="UP000093000">
    <property type="component" value="Unassembled WGS sequence"/>
</dbReference>
<accession>A0A1C7M7P8</accession>
<dbReference type="InParanoid" id="A0A1C7M7P8"/>
<comment type="caution">
    <text evidence="1">The sequence shown here is derived from an EMBL/GenBank/DDBJ whole genome shotgun (WGS) entry which is preliminary data.</text>
</comment>
<proteinExistence type="predicted"/>
<dbReference type="EMBL" id="LUGH01002650">
    <property type="protein sequence ID" value="OBZ71064.1"/>
    <property type="molecule type" value="Genomic_DNA"/>
</dbReference>
<evidence type="ECO:0000313" key="2">
    <source>
        <dbReference type="Proteomes" id="UP000093000"/>
    </source>
</evidence>
<reference evidence="1 2" key="1">
    <citation type="submission" date="2016-03" db="EMBL/GenBank/DDBJ databases">
        <title>Choanephora cucurbitarum.</title>
        <authorList>
            <person name="Min B."/>
            <person name="Park H."/>
            <person name="Park J.-H."/>
            <person name="Shin H.-D."/>
            <person name="Choi I.-G."/>
        </authorList>
    </citation>
    <scope>NUCLEOTIDE SEQUENCE [LARGE SCALE GENOMIC DNA]</scope>
    <source>
        <strain evidence="1 2">KUS-F28377</strain>
    </source>
</reference>
<name>A0A1C7M7P8_9FUNG</name>
<protein>
    <submittedName>
        <fullName evidence="1">Uncharacterized protein</fullName>
    </submittedName>
</protein>
<keyword evidence="2" id="KW-1185">Reference proteome</keyword>
<sequence>MVLKLNSFHSTSSSFGTTNSSYKRAMVYTILSCELKFTNSLMVVGKFTSATSVIKQMPAWIVHI</sequence>
<organism evidence="1 2">
    <name type="scientific">Choanephora cucurbitarum</name>
    <dbReference type="NCBI Taxonomy" id="101091"/>
    <lineage>
        <taxon>Eukaryota</taxon>
        <taxon>Fungi</taxon>
        <taxon>Fungi incertae sedis</taxon>
        <taxon>Mucoromycota</taxon>
        <taxon>Mucoromycotina</taxon>
        <taxon>Mucoromycetes</taxon>
        <taxon>Mucorales</taxon>
        <taxon>Mucorineae</taxon>
        <taxon>Choanephoraceae</taxon>
        <taxon>Choanephoroideae</taxon>
        <taxon>Choanephora</taxon>
    </lineage>
</organism>
<dbReference type="AlphaFoldDB" id="A0A1C7M7P8"/>
<feature type="non-terminal residue" evidence="1">
    <location>
        <position position="64"/>
    </location>
</feature>
<evidence type="ECO:0000313" key="1">
    <source>
        <dbReference type="EMBL" id="OBZ71064.1"/>
    </source>
</evidence>